<evidence type="ECO:0000256" key="1">
    <source>
        <dbReference type="SAM" id="Phobius"/>
    </source>
</evidence>
<evidence type="ECO:0000256" key="2">
    <source>
        <dbReference type="SAM" id="SignalP"/>
    </source>
</evidence>
<dbReference type="AlphaFoldDB" id="A0A4Y7SSN0"/>
<dbReference type="PANTHER" id="PTHR35043">
    <property type="entry name" value="TRANSCRIPTION FACTOR DOMAIN-CONTAINING PROTEIN"/>
    <property type="match status" value="1"/>
</dbReference>
<keyword evidence="4" id="KW-1185">Reference proteome</keyword>
<keyword evidence="1" id="KW-1133">Transmembrane helix</keyword>
<comment type="caution">
    <text evidence="3">The sequence shown here is derived from an EMBL/GenBank/DDBJ whole genome shotgun (WGS) entry which is preliminary data.</text>
</comment>
<reference evidence="3 4" key="1">
    <citation type="journal article" date="2019" name="Nat. Ecol. Evol.">
        <title>Megaphylogeny resolves global patterns of mushroom evolution.</title>
        <authorList>
            <person name="Varga T."/>
            <person name="Krizsan K."/>
            <person name="Foldi C."/>
            <person name="Dima B."/>
            <person name="Sanchez-Garcia M."/>
            <person name="Sanchez-Ramirez S."/>
            <person name="Szollosi G.J."/>
            <person name="Szarkandi J.G."/>
            <person name="Papp V."/>
            <person name="Albert L."/>
            <person name="Andreopoulos W."/>
            <person name="Angelini C."/>
            <person name="Antonin V."/>
            <person name="Barry K.W."/>
            <person name="Bougher N.L."/>
            <person name="Buchanan P."/>
            <person name="Buyck B."/>
            <person name="Bense V."/>
            <person name="Catcheside P."/>
            <person name="Chovatia M."/>
            <person name="Cooper J."/>
            <person name="Damon W."/>
            <person name="Desjardin D."/>
            <person name="Finy P."/>
            <person name="Geml J."/>
            <person name="Haridas S."/>
            <person name="Hughes K."/>
            <person name="Justo A."/>
            <person name="Karasinski D."/>
            <person name="Kautmanova I."/>
            <person name="Kiss B."/>
            <person name="Kocsube S."/>
            <person name="Kotiranta H."/>
            <person name="LaButti K.M."/>
            <person name="Lechner B.E."/>
            <person name="Liimatainen K."/>
            <person name="Lipzen A."/>
            <person name="Lukacs Z."/>
            <person name="Mihaltcheva S."/>
            <person name="Morgado L.N."/>
            <person name="Niskanen T."/>
            <person name="Noordeloos M.E."/>
            <person name="Ohm R.A."/>
            <person name="Ortiz-Santana B."/>
            <person name="Ovrebo C."/>
            <person name="Racz N."/>
            <person name="Riley R."/>
            <person name="Savchenko A."/>
            <person name="Shiryaev A."/>
            <person name="Soop K."/>
            <person name="Spirin V."/>
            <person name="Szebenyi C."/>
            <person name="Tomsovsky M."/>
            <person name="Tulloss R.E."/>
            <person name="Uehling J."/>
            <person name="Grigoriev I.V."/>
            <person name="Vagvolgyi C."/>
            <person name="Papp T."/>
            <person name="Martin F.M."/>
            <person name="Miettinen O."/>
            <person name="Hibbett D.S."/>
            <person name="Nagy L.G."/>
        </authorList>
    </citation>
    <scope>NUCLEOTIDE SEQUENCE [LARGE SCALE GENOMIC DNA]</scope>
    <source>
        <strain evidence="3 4">FP101781</strain>
    </source>
</reference>
<keyword evidence="1" id="KW-0472">Membrane</keyword>
<organism evidence="3 4">
    <name type="scientific">Coprinellus micaceus</name>
    <name type="common">Glistening ink-cap mushroom</name>
    <name type="synonym">Coprinus micaceus</name>
    <dbReference type="NCBI Taxonomy" id="71717"/>
    <lineage>
        <taxon>Eukaryota</taxon>
        <taxon>Fungi</taxon>
        <taxon>Dikarya</taxon>
        <taxon>Basidiomycota</taxon>
        <taxon>Agaricomycotina</taxon>
        <taxon>Agaricomycetes</taxon>
        <taxon>Agaricomycetidae</taxon>
        <taxon>Agaricales</taxon>
        <taxon>Agaricineae</taxon>
        <taxon>Psathyrellaceae</taxon>
        <taxon>Coprinellus</taxon>
    </lineage>
</organism>
<evidence type="ECO:0000313" key="3">
    <source>
        <dbReference type="EMBL" id="TEB24614.1"/>
    </source>
</evidence>
<feature type="transmembrane region" description="Helical" evidence="1">
    <location>
        <begin position="210"/>
        <end position="233"/>
    </location>
</feature>
<feature type="chain" id="PRO_5021190199" evidence="2">
    <location>
        <begin position="17"/>
        <end position="241"/>
    </location>
</feature>
<keyword evidence="1" id="KW-0812">Transmembrane</keyword>
<protein>
    <submittedName>
        <fullName evidence="3">Uncharacterized protein</fullName>
    </submittedName>
</protein>
<feature type="non-terminal residue" evidence="3">
    <location>
        <position position="241"/>
    </location>
</feature>
<feature type="signal peptide" evidence="2">
    <location>
        <begin position="1"/>
        <end position="16"/>
    </location>
</feature>
<dbReference type="STRING" id="71717.A0A4Y7SSN0"/>
<dbReference type="PANTHER" id="PTHR35043:SF7">
    <property type="entry name" value="TRANSCRIPTION FACTOR DOMAIN-CONTAINING PROTEIN"/>
    <property type="match status" value="1"/>
</dbReference>
<evidence type="ECO:0000313" key="4">
    <source>
        <dbReference type="Proteomes" id="UP000298030"/>
    </source>
</evidence>
<gene>
    <name evidence="3" type="ORF">FA13DRAFT_1638584</name>
</gene>
<dbReference type="EMBL" id="QPFP01000065">
    <property type="protein sequence ID" value="TEB24614.1"/>
    <property type="molecule type" value="Genomic_DNA"/>
</dbReference>
<accession>A0A4Y7SSN0</accession>
<name>A0A4Y7SSN0_COPMI</name>
<dbReference type="Proteomes" id="UP000298030">
    <property type="component" value="Unassembled WGS sequence"/>
</dbReference>
<dbReference type="OrthoDB" id="9451547at2759"/>
<feature type="transmembrane region" description="Helical" evidence="1">
    <location>
        <begin position="59"/>
        <end position="75"/>
    </location>
</feature>
<feature type="transmembrane region" description="Helical" evidence="1">
    <location>
        <begin position="96"/>
        <end position="115"/>
    </location>
</feature>
<keyword evidence="2" id="KW-0732">Signal</keyword>
<sequence>MAQLLWYFILLTSKLAFPALHLTAAADNSTSRLAISATTCLAAESSPAFNMQYRSTIEIVWSCLAIIFASTWVCVHPNIAGYKTTKCQRLWKRLKLFALAIFSPELLAVFAFLQWRGLFYLNGPQEAAWTLTHAHFVQMGGIVFKAQGGQAGFKNPKVWDDEEIKSFFALRVPEEAISDKSKGSVLAKTLVVMQVLWFVIQTVAHTVEGLPITHLEVACLAFIAFNIGMYICWWDKPLDLE</sequence>
<proteinExistence type="predicted"/>